<evidence type="ECO:0000259" key="7">
    <source>
        <dbReference type="Pfam" id="PF10394"/>
    </source>
</evidence>
<dbReference type="OrthoDB" id="10253098at2759"/>
<dbReference type="EMBL" id="PGGS01000819">
    <property type="protein sequence ID" value="PNH01688.1"/>
    <property type="molecule type" value="Genomic_DNA"/>
</dbReference>
<sequence>MDAEDKPQPKRARITALPQQPPAPNGQPSAAAATAADAPVPSAAAASAPAPAPSASDPAPSADASGAGQPAAKPAAKPAAPDSGPGAFIADAHEAVNFRLVTCRQPDALAAEIEAGGKAFSVEFMHQHFGDSEHIRGYSGLRVTLWGRRARGKALHARLEPLLLFTIDGANFIDDEDPQWELLLPVARAEDGGCMVLGVTTLFNFYAYPASCRLRLSQVLVLGPWQGLGLGKALLRLSYGLATSRGCTDLTVEDPTPNLQRVREKLEVEMMRELGWVVRQAEKVTVEDKVARMGELQAERWQQLNSLAAVLGGPGPKRQQPQPRQPLQQQQQHVQQQQAGGGPAPGVLGGAAGGGAGKAVAAAAGGKRKATDVAAMMKALEGRL</sequence>
<proteinExistence type="inferred from homology"/>
<dbReference type="GO" id="GO:0005634">
    <property type="term" value="C:nucleus"/>
    <property type="evidence" value="ECO:0007669"/>
    <property type="project" value="InterPro"/>
</dbReference>
<dbReference type="InterPro" id="IPR016181">
    <property type="entry name" value="Acyl_CoA_acyltransferase"/>
</dbReference>
<dbReference type="Proteomes" id="UP000236333">
    <property type="component" value="Unassembled WGS sequence"/>
</dbReference>
<keyword evidence="3 8" id="KW-0808">Transferase</keyword>
<dbReference type="AlphaFoldDB" id="A0A2J7ZN56"/>
<dbReference type="PANTHER" id="PTHR12046">
    <property type="entry name" value="HISTONE ACETYLTRANSFERASE TYPE B CATALYTIC SUBUNIT"/>
    <property type="match status" value="1"/>
</dbReference>
<comment type="catalytic activity">
    <reaction evidence="5">
        <text>L-lysyl-[protein] + acetyl-CoA = N(6)-acetyl-L-lysyl-[protein] + CoA + H(+)</text>
        <dbReference type="Rhea" id="RHEA:45948"/>
        <dbReference type="Rhea" id="RHEA-COMP:9752"/>
        <dbReference type="Rhea" id="RHEA-COMP:10731"/>
        <dbReference type="ChEBI" id="CHEBI:15378"/>
        <dbReference type="ChEBI" id="CHEBI:29969"/>
        <dbReference type="ChEBI" id="CHEBI:57287"/>
        <dbReference type="ChEBI" id="CHEBI:57288"/>
        <dbReference type="ChEBI" id="CHEBI:61930"/>
        <dbReference type="EC" id="2.3.1.48"/>
    </reaction>
</comment>
<evidence type="ECO:0000313" key="8">
    <source>
        <dbReference type="EMBL" id="PNH01688.1"/>
    </source>
</evidence>
<reference evidence="8 9" key="1">
    <citation type="journal article" date="2017" name="Mol. Biol. Evol.">
        <title>The 4-celled Tetrabaena socialis nuclear genome reveals the essential components for genetic control of cell number at the origin of multicellularity in the volvocine lineage.</title>
        <authorList>
            <person name="Featherston J."/>
            <person name="Arakaki Y."/>
            <person name="Hanschen E.R."/>
            <person name="Ferris P.J."/>
            <person name="Michod R.E."/>
            <person name="Olson B.J.S.C."/>
            <person name="Nozaki H."/>
            <person name="Durand P.M."/>
        </authorList>
    </citation>
    <scope>NUCLEOTIDE SEQUENCE [LARGE SCALE GENOMIC DNA]</scope>
    <source>
        <strain evidence="8 9">NIES-571</strain>
    </source>
</reference>
<dbReference type="GO" id="GO:0031509">
    <property type="term" value="P:subtelomeric heterochromatin formation"/>
    <property type="evidence" value="ECO:0007669"/>
    <property type="project" value="InterPro"/>
</dbReference>
<gene>
    <name evidence="8" type="ORF">TSOC_012406</name>
</gene>
<evidence type="ECO:0000256" key="1">
    <source>
        <dbReference type="ARBA" id="ARBA00010543"/>
    </source>
</evidence>
<comment type="similarity">
    <text evidence="1">Belongs to the HAT1 family.</text>
</comment>
<feature type="domain" description="Histone acetyl transferase HAT1 N-terminal" evidence="7">
    <location>
        <begin position="89"/>
        <end position="146"/>
    </location>
</feature>
<dbReference type="GO" id="GO:0000781">
    <property type="term" value="C:chromosome, telomeric region"/>
    <property type="evidence" value="ECO:0007669"/>
    <property type="project" value="GOC"/>
</dbReference>
<accession>A0A2J7ZN56</accession>
<dbReference type="InterPro" id="IPR017380">
    <property type="entry name" value="Hist_AcTrfase_B-typ_cat-su"/>
</dbReference>
<feature type="region of interest" description="Disordered" evidence="6">
    <location>
        <begin position="1"/>
        <end position="86"/>
    </location>
</feature>
<keyword evidence="9" id="KW-1185">Reference proteome</keyword>
<dbReference type="SUPFAM" id="SSF55729">
    <property type="entry name" value="Acyl-CoA N-acyltransferases (Nat)"/>
    <property type="match status" value="1"/>
</dbReference>
<feature type="compositionally biased region" description="Gly residues" evidence="6">
    <location>
        <begin position="339"/>
        <end position="357"/>
    </location>
</feature>
<dbReference type="EC" id="2.3.1.48" evidence="2"/>
<organism evidence="8 9">
    <name type="scientific">Tetrabaena socialis</name>
    <dbReference type="NCBI Taxonomy" id="47790"/>
    <lineage>
        <taxon>Eukaryota</taxon>
        <taxon>Viridiplantae</taxon>
        <taxon>Chlorophyta</taxon>
        <taxon>core chlorophytes</taxon>
        <taxon>Chlorophyceae</taxon>
        <taxon>CS clade</taxon>
        <taxon>Chlamydomonadales</taxon>
        <taxon>Tetrabaenaceae</taxon>
        <taxon>Tetrabaena</taxon>
    </lineage>
</organism>
<evidence type="ECO:0000256" key="2">
    <source>
        <dbReference type="ARBA" id="ARBA00013184"/>
    </source>
</evidence>
<evidence type="ECO:0000256" key="5">
    <source>
        <dbReference type="ARBA" id="ARBA00048017"/>
    </source>
</evidence>
<dbReference type="InterPro" id="IPR019467">
    <property type="entry name" value="Hat1_N"/>
</dbReference>
<keyword evidence="4" id="KW-0012">Acyltransferase</keyword>
<dbReference type="GO" id="GO:0004402">
    <property type="term" value="F:histone acetyltransferase activity"/>
    <property type="evidence" value="ECO:0007669"/>
    <property type="project" value="InterPro"/>
</dbReference>
<evidence type="ECO:0000313" key="9">
    <source>
        <dbReference type="Proteomes" id="UP000236333"/>
    </source>
</evidence>
<feature type="compositionally biased region" description="Low complexity" evidence="6">
    <location>
        <begin position="26"/>
        <end position="86"/>
    </location>
</feature>
<feature type="compositionally biased region" description="Low complexity" evidence="6">
    <location>
        <begin position="316"/>
        <end position="338"/>
    </location>
</feature>
<dbReference type="Pfam" id="PF10394">
    <property type="entry name" value="Hat1_N"/>
    <property type="match status" value="1"/>
</dbReference>
<feature type="region of interest" description="Disordered" evidence="6">
    <location>
        <begin position="310"/>
        <end position="357"/>
    </location>
</feature>
<comment type="caution">
    <text evidence="8">The sequence shown here is derived from an EMBL/GenBank/DDBJ whole genome shotgun (WGS) entry which is preliminary data.</text>
</comment>
<dbReference type="InterPro" id="IPR037113">
    <property type="entry name" value="Hat1_N_sf"/>
</dbReference>
<evidence type="ECO:0000256" key="4">
    <source>
        <dbReference type="ARBA" id="ARBA00023315"/>
    </source>
</evidence>
<evidence type="ECO:0000256" key="3">
    <source>
        <dbReference type="ARBA" id="ARBA00022679"/>
    </source>
</evidence>
<name>A0A2J7ZN56_9CHLO</name>
<evidence type="ECO:0000256" key="6">
    <source>
        <dbReference type="SAM" id="MobiDB-lite"/>
    </source>
</evidence>
<dbReference type="Gene3D" id="3.90.360.10">
    <property type="entry name" value="Histone acetyl transferase 1 (HAT1), N-terminal domain"/>
    <property type="match status" value="1"/>
</dbReference>
<protein>
    <recommendedName>
        <fullName evidence="2">histone acetyltransferase</fullName>
        <ecNumber evidence="2">2.3.1.48</ecNumber>
    </recommendedName>
</protein>
<dbReference type="Gene3D" id="3.40.630.30">
    <property type="match status" value="1"/>
</dbReference>